<dbReference type="AlphaFoldDB" id="A0A165S0K2"/>
<evidence type="ECO:0000256" key="8">
    <source>
        <dbReference type="ARBA" id="ARBA00022989"/>
    </source>
</evidence>
<dbReference type="UniPathway" id="UPA00378"/>
<dbReference type="FunCoup" id="A0A165S0K2">
    <property type="interactions" value="650"/>
</dbReference>
<feature type="signal peptide" evidence="10">
    <location>
        <begin position="1"/>
        <end position="21"/>
    </location>
</feature>
<evidence type="ECO:0000313" key="11">
    <source>
        <dbReference type="EMBL" id="KZT24509.1"/>
    </source>
</evidence>
<evidence type="ECO:0000256" key="1">
    <source>
        <dbReference type="ARBA" id="ARBA00002791"/>
    </source>
</evidence>
<evidence type="ECO:0000256" key="3">
    <source>
        <dbReference type="ARBA" id="ARBA00004922"/>
    </source>
</evidence>
<gene>
    <name evidence="11" type="ORF">NEOLEDRAFT_1067233</name>
</gene>
<keyword evidence="12" id="KW-1185">Reference proteome</keyword>
<keyword evidence="8 10" id="KW-1133">Transmembrane helix</keyword>
<keyword evidence="11" id="KW-0808">Transferase</keyword>
<dbReference type="PANTHER" id="PTHR21049:SF0">
    <property type="entry name" value="DOLICHYL-DIPHOSPHOOLIGOSACCHARIDE--PROTEIN GLYCOSYLTRANSFERASE SUBUNIT 1"/>
    <property type="match status" value="1"/>
</dbReference>
<keyword evidence="7 10" id="KW-0256">Endoplasmic reticulum</keyword>
<evidence type="ECO:0000256" key="2">
    <source>
        <dbReference type="ARBA" id="ARBA00004115"/>
    </source>
</evidence>
<evidence type="ECO:0000256" key="7">
    <source>
        <dbReference type="ARBA" id="ARBA00022824"/>
    </source>
</evidence>
<feature type="transmembrane region" description="Helical" evidence="10">
    <location>
        <begin position="460"/>
        <end position="479"/>
    </location>
</feature>
<evidence type="ECO:0000256" key="10">
    <source>
        <dbReference type="RuleBase" id="RU361143"/>
    </source>
</evidence>
<name>A0A165S0K2_9AGAM</name>
<evidence type="ECO:0000256" key="9">
    <source>
        <dbReference type="ARBA" id="ARBA00023136"/>
    </source>
</evidence>
<keyword evidence="9 10" id="KW-0472">Membrane</keyword>
<proteinExistence type="inferred from homology"/>
<evidence type="ECO:0000256" key="6">
    <source>
        <dbReference type="ARBA" id="ARBA00022729"/>
    </source>
</evidence>
<dbReference type="STRING" id="1314782.A0A165S0K2"/>
<dbReference type="InterPro" id="IPR007676">
    <property type="entry name" value="Ribophorin_I"/>
</dbReference>
<organism evidence="11 12">
    <name type="scientific">Neolentinus lepideus HHB14362 ss-1</name>
    <dbReference type="NCBI Taxonomy" id="1314782"/>
    <lineage>
        <taxon>Eukaryota</taxon>
        <taxon>Fungi</taxon>
        <taxon>Dikarya</taxon>
        <taxon>Basidiomycota</taxon>
        <taxon>Agaricomycotina</taxon>
        <taxon>Agaricomycetes</taxon>
        <taxon>Gloeophyllales</taxon>
        <taxon>Gloeophyllaceae</taxon>
        <taxon>Neolentinus</taxon>
    </lineage>
</organism>
<dbReference type="PANTHER" id="PTHR21049">
    <property type="entry name" value="RIBOPHORIN I"/>
    <property type="match status" value="1"/>
</dbReference>
<evidence type="ECO:0000256" key="4">
    <source>
        <dbReference type="ARBA" id="ARBA00008905"/>
    </source>
</evidence>
<comment type="subunit">
    <text evidence="10">Component of the oligosaccharyltransferase (OST) complex.</text>
</comment>
<comment type="similarity">
    <text evidence="4 10">Belongs to the OST1 family.</text>
</comment>
<dbReference type="GO" id="GO:0018279">
    <property type="term" value="P:protein N-linked glycosylation via asparagine"/>
    <property type="evidence" value="ECO:0007669"/>
    <property type="project" value="TreeGrafter"/>
</dbReference>
<comment type="function">
    <text evidence="1 10">Subunit of the oligosaccharyl transferase (OST) complex that catalyzes the initial transfer of a defined glycan (Glc(3)Man(9)GlcNAc(2) in eukaryotes) from the lipid carrier dolichol-pyrophosphate to an asparagine residue within an Asn-X-Ser/Thr consensus motif in nascent polypeptide chains, the first step in protein N-glycosylation. N-glycosylation occurs cotranslationally and the complex associates with the Sec61 complex at the channel-forming translocon complex that mediates protein translocation across the endoplasmic reticulum (ER). All subunits are required for a maximal enzyme activity.</text>
</comment>
<protein>
    <recommendedName>
        <fullName evidence="10">Dolichyl-diphosphooligosaccharide--protein glycosyltransferase subunit 1</fullName>
    </recommendedName>
</protein>
<dbReference type="OrthoDB" id="310030at2759"/>
<dbReference type="Proteomes" id="UP000076761">
    <property type="component" value="Unassembled WGS sequence"/>
</dbReference>
<dbReference type="EMBL" id="KV425577">
    <property type="protein sequence ID" value="KZT24509.1"/>
    <property type="molecule type" value="Genomic_DNA"/>
</dbReference>
<evidence type="ECO:0000256" key="5">
    <source>
        <dbReference type="ARBA" id="ARBA00022692"/>
    </source>
</evidence>
<dbReference type="Pfam" id="PF04597">
    <property type="entry name" value="Ribophorin_I"/>
    <property type="match status" value="1"/>
</dbReference>
<evidence type="ECO:0000313" key="12">
    <source>
        <dbReference type="Proteomes" id="UP000076761"/>
    </source>
</evidence>
<dbReference type="GO" id="GO:0016740">
    <property type="term" value="F:transferase activity"/>
    <property type="evidence" value="ECO:0007669"/>
    <property type="project" value="UniProtKB-KW"/>
</dbReference>
<reference evidence="11 12" key="1">
    <citation type="journal article" date="2016" name="Mol. Biol. Evol.">
        <title>Comparative Genomics of Early-Diverging Mushroom-Forming Fungi Provides Insights into the Origins of Lignocellulose Decay Capabilities.</title>
        <authorList>
            <person name="Nagy L.G."/>
            <person name="Riley R."/>
            <person name="Tritt A."/>
            <person name="Adam C."/>
            <person name="Daum C."/>
            <person name="Floudas D."/>
            <person name="Sun H."/>
            <person name="Yadav J.S."/>
            <person name="Pangilinan J."/>
            <person name="Larsson K.H."/>
            <person name="Matsuura K."/>
            <person name="Barry K."/>
            <person name="Labutti K."/>
            <person name="Kuo R."/>
            <person name="Ohm R.A."/>
            <person name="Bhattacharya S.S."/>
            <person name="Shirouzu T."/>
            <person name="Yoshinaga Y."/>
            <person name="Martin F.M."/>
            <person name="Grigoriev I.V."/>
            <person name="Hibbett D.S."/>
        </authorList>
    </citation>
    <scope>NUCLEOTIDE SEQUENCE [LARGE SCALE GENOMIC DNA]</scope>
    <source>
        <strain evidence="11 12">HHB14362 ss-1</strain>
    </source>
</reference>
<comment type="pathway">
    <text evidence="3 10">Protein modification; protein glycosylation.</text>
</comment>
<accession>A0A165S0K2</accession>
<dbReference type="GO" id="GO:0008250">
    <property type="term" value="C:oligosaccharyltransferase complex"/>
    <property type="evidence" value="ECO:0007669"/>
    <property type="project" value="UniProtKB-UniRule"/>
</dbReference>
<keyword evidence="6 10" id="KW-0732">Signal</keyword>
<dbReference type="InParanoid" id="A0A165S0K2"/>
<comment type="subcellular location">
    <subcellularLocation>
        <location evidence="2 10">Endoplasmic reticulum membrane</location>
        <topology evidence="2 10">Single-pass type I membrane protein</topology>
    </subcellularLocation>
</comment>
<feature type="chain" id="PRO_5007748555" description="Dolichyl-diphosphooligosaccharide--protein glycosyltransferase subunit 1" evidence="10">
    <location>
        <begin position="22"/>
        <end position="489"/>
    </location>
</feature>
<sequence length="489" mass="54596">MILLCRLALLVSLIAANLAWAAHSFENTAIVRTVELGGASVHVVTTYAVKALEPKSSVYTIALSPNEHEKTSWLEVRQKGQQVALSLQPVLLDTANNLYLYRAELPKQLAINETTNLIVETVQTHATYPWPEQAEQGDEQALKYETDLYVLSPYKTSVQRTKIRTLSPRIISYTTPEGIDFTTDNPVTKSGATITYGPYHNIPASSTLEFVQQHQKHITAHYNHDFPCAEIATLKRAAEISHWGANLNIQDEIVLHNAGPTLKGHFSRLQFQSQTFYNRPSPTILNWFTLHLPAGIRNVYYYDLIGNVSTSRLRTAPSVPKTLSGNPNQYSVMEVRPRYPLLGGWNYTFTLGWDAPLADSTSFDSKTGKYIVGVPVMTVIPDAVVDDAEVKIVLPEGATDVEFFPPFPAKNTTISTHVTYLDTVGRPAVTFHYERLTDKHSGIIYVTYKVPFSAHLRKPLAVAAGLIGVFVLSMGWRRVDMRLDTKQKL</sequence>
<keyword evidence="5 10" id="KW-0812">Transmembrane</keyword>